<dbReference type="InterPro" id="IPR001810">
    <property type="entry name" value="F-box_dom"/>
</dbReference>
<gene>
    <name evidence="2" type="ordered locus">MTR_3g067625</name>
</gene>
<evidence type="ECO:0000313" key="4">
    <source>
        <dbReference type="Proteomes" id="UP000002051"/>
    </source>
</evidence>
<accession>A0A072UZ00</accession>
<dbReference type="SUPFAM" id="SSF52047">
    <property type="entry name" value="RNI-like"/>
    <property type="match status" value="1"/>
</dbReference>
<name>A0A072UZ00_MEDTR</name>
<reference evidence="2 4" key="1">
    <citation type="journal article" date="2011" name="Nature">
        <title>The Medicago genome provides insight into the evolution of rhizobial symbioses.</title>
        <authorList>
            <person name="Young N.D."/>
            <person name="Debelle F."/>
            <person name="Oldroyd G.E."/>
            <person name="Geurts R."/>
            <person name="Cannon S.B."/>
            <person name="Udvardi M.K."/>
            <person name="Benedito V.A."/>
            <person name="Mayer K.F."/>
            <person name="Gouzy J."/>
            <person name="Schoof H."/>
            <person name="Van de Peer Y."/>
            <person name="Proost S."/>
            <person name="Cook D.R."/>
            <person name="Meyers B.C."/>
            <person name="Spannagl M."/>
            <person name="Cheung F."/>
            <person name="De Mita S."/>
            <person name="Krishnakumar V."/>
            <person name="Gundlach H."/>
            <person name="Zhou S."/>
            <person name="Mudge J."/>
            <person name="Bharti A.K."/>
            <person name="Murray J.D."/>
            <person name="Naoumkina M.A."/>
            <person name="Rosen B."/>
            <person name="Silverstein K.A."/>
            <person name="Tang H."/>
            <person name="Rombauts S."/>
            <person name="Zhao P.X."/>
            <person name="Zhou P."/>
            <person name="Barbe V."/>
            <person name="Bardou P."/>
            <person name="Bechner M."/>
            <person name="Bellec A."/>
            <person name="Berger A."/>
            <person name="Berges H."/>
            <person name="Bidwell S."/>
            <person name="Bisseling T."/>
            <person name="Choisne N."/>
            <person name="Couloux A."/>
            <person name="Denny R."/>
            <person name="Deshpande S."/>
            <person name="Dai X."/>
            <person name="Doyle J.J."/>
            <person name="Dudez A.M."/>
            <person name="Farmer A.D."/>
            <person name="Fouteau S."/>
            <person name="Franken C."/>
            <person name="Gibelin C."/>
            <person name="Gish J."/>
            <person name="Goldstein S."/>
            <person name="Gonzalez A.J."/>
            <person name="Green P.J."/>
            <person name="Hallab A."/>
            <person name="Hartog M."/>
            <person name="Hua A."/>
            <person name="Humphray S.J."/>
            <person name="Jeong D.H."/>
            <person name="Jing Y."/>
            <person name="Jocker A."/>
            <person name="Kenton S.M."/>
            <person name="Kim D.J."/>
            <person name="Klee K."/>
            <person name="Lai H."/>
            <person name="Lang C."/>
            <person name="Lin S."/>
            <person name="Macmil S.L."/>
            <person name="Magdelenat G."/>
            <person name="Matthews L."/>
            <person name="McCorrison J."/>
            <person name="Monaghan E.L."/>
            <person name="Mun J.H."/>
            <person name="Najar F.Z."/>
            <person name="Nicholson C."/>
            <person name="Noirot C."/>
            <person name="O'Bleness M."/>
            <person name="Paule C.R."/>
            <person name="Poulain J."/>
            <person name="Prion F."/>
            <person name="Qin B."/>
            <person name="Qu C."/>
            <person name="Retzel E.F."/>
            <person name="Riddle C."/>
            <person name="Sallet E."/>
            <person name="Samain S."/>
            <person name="Samson N."/>
            <person name="Sanders I."/>
            <person name="Saurat O."/>
            <person name="Scarpelli C."/>
            <person name="Schiex T."/>
            <person name="Segurens B."/>
            <person name="Severin A.J."/>
            <person name="Sherrier D.J."/>
            <person name="Shi R."/>
            <person name="Sims S."/>
            <person name="Singer S.R."/>
            <person name="Sinharoy S."/>
            <person name="Sterck L."/>
            <person name="Viollet A."/>
            <person name="Wang B.B."/>
            <person name="Wang K."/>
            <person name="Wang M."/>
            <person name="Wang X."/>
            <person name="Warfsmann J."/>
            <person name="Weissenbach J."/>
            <person name="White D.D."/>
            <person name="White J.D."/>
            <person name="Wiley G.B."/>
            <person name="Wincker P."/>
            <person name="Xing Y."/>
            <person name="Yang L."/>
            <person name="Yao Z."/>
            <person name="Ying F."/>
            <person name="Zhai J."/>
            <person name="Zhou L."/>
            <person name="Zuber A."/>
            <person name="Denarie J."/>
            <person name="Dixon R.A."/>
            <person name="May G.D."/>
            <person name="Schwartz D.C."/>
            <person name="Rogers J."/>
            <person name="Quetier F."/>
            <person name="Town C.D."/>
            <person name="Roe B.A."/>
        </authorList>
    </citation>
    <scope>NUCLEOTIDE SEQUENCE [LARGE SCALE GENOMIC DNA]</scope>
    <source>
        <strain evidence="2">A17</strain>
        <strain evidence="3 4">cv. Jemalong A17</strain>
    </source>
</reference>
<dbReference type="Proteomes" id="UP000002051">
    <property type="component" value="Chromosome 3"/>
</dbReference>
<dbReference type="CDD" id="cd22164">
    <property type="entry name" value="F-box_AtSKIP19-like"/>
    <property type="match status" value="2"/>
</dbReference>
<feature type="domain" description="F-box" evidence="1">
    <location>
        <begin position="18"/>
        <end position="65"/>
    </location>
</feature>
<dbReference type="Pfam" id="PF12937">
    <property type="entry name" value="F-box-like"/>
    <property type="match status" value="1"/>
</dbReference>
<reference evidence="3" key="3">
    <citation type="submission" date="2015-04" db="UniProtKB">
        <authorList>
            <consortium name="EnsemblPlants"/>
        </authorList>
    </citation>
    <scope>IDENTIFICATION</scope>
    <source>
        <strain evidence="3">cv. Jemalong A17</strain>
    </source>
</reference>
<evidence type="ECO:0000313" key="2">
    <source>
        <dbReference type="EMBL" id="KEH34671.1"/>
    </source>
</evidence>
<evidence type="ECO:0000259" key="1">
    <source>
        <dbReference type="PROSITE" id="PS50181"/>
    </source>
</evidence>
<dbReference type="PANTHER" id="PTHR38926">
    <property type="entry name" value="F-BOX DOMAIN CONTAINING PROTEIN, EXPRESSED"/>
    <property type="match status" value="1"/>
</dbReference>
<organism evidence="2 4">
    <name type="scientific">Medicago truncatula</name>
    <name type="common">Barrel medic</name>
    <name type="synonym">Medicago tribuloides</name>
    <dbReference type="NCBI Taxonomy" id="3880"/>
    <lineage>
        <taxon>Eukaryota</taxon>
        <taxon>Viridiplantae</taxon>
        <taxon>Streptophyta</taxon>
        <taxon>Embryophyta</taxon>
        <taxon>Tracheophyta</taxon>
        <taxon>Spermatophyta</taxon>
        <taxon>Magnoliopsida</taxon>
        <taxon>eudicotyledons</taxon>
        <taxon>Gunneridae</taxon>
        <taxon>Pentapetalae</taxon>
        <taxon>rosids</taxon>
        <taxon>fabids</taxon>
        <taxon>Fabales</taxon>
        <taxon>Fabaceae</taxon>
        <taxon>Papilionoideae</taxon>
        <taxon>50 kb inversion clade</taxon>
        <taxon>NPAAA clade</taxon>
        <taxon>Hologalegina</taxon>
        <taxon>IRL clade</taxon>
        <taxon>Trifolieae</taxon>
        <taxon>Medicago</taxon>
    </lineage>
</organism>
<keyword evidence="4" id="KW-1185">Reference proteome</keyword>
<proteinExistence type="predicted"/>
<protein>
    <submittedName>
        <fullName evidence="2">F-box/LRR protein</fullName>
    </submittedName>
</protein>
<dbReference type="InterPro" id="IPR032675">
    <property type="entry name" value="LRR_dom_sf"/>
</dbReference>
<dbReference type="PROSITE" id="PS50181">
    <property type="entry name" value="FBOX"/>
    <property type="match status" value="1"/>
</dbReference>
<dbReference type="GO" id="GO:1905761">
    <property type="term" value="F:SCF ubiquitin ligase complex binding"/>
    <property type="evidence" value="ECO:0000318"/>
    <property type="project" value="GO_Central"/>
</dbReference>
<dbReference type="Gene3D" id="1.20.1280.50">
    <property type="match status" value="1"/>
</dbReference>
<sequence>MASCFRSIKKRKRESTMGPNWLELPRDITSNILQRLGPVEILKKARNVCPYWWNICKDPLMWRTIHMSNNETSPDVDLVKICRYAVGQSCGHLEDIEIVSFCTDDLLHYIASCGSHLRHMQLTKCRNILHKQISEVAIKFPLLEELDISFSNLCKDSLEVIGRSCPLLKSLKFSRMFSKDIELNDDAFAIAKTMPKLRHLSMFGNLLTNVGLHAILDGCPLLESLVLRDCNHLDLSGSFGKRCRDQIKDFVLPTCVDENSDDEDDDSFYLRSLMEDQNLDYLFILRVIQKSTIKSAVRSAFRTHGKEIHSAFREALGETLISKLNMLRCRRTGDANAWYFHACLKNRGRRNSILALRGCIFGRGCSPLSTTFCLVPMMVPWGENKKEESTMGPNWLELPRDITTNILQRLGTIEIWNICKDPLMWRTIYIKDNDRYPYNTMDLVEICRYDVEEVAVTWKTLRLCLFALTISFRP</sequence>
<dbReference type="AlphaFoldDB" id="A0A072UZ00"/>
<dbReference type="Gene3D" id="3.80.10.10">
    <property type="entry name" value="Ribonuclease Inhibitor"/>
    <property type="match status" value="2"/>
</dbReference>
<dbReference type="EMBL" id="CM001219">
    <property type="protein sequence ID" value="KEH34671.1"/>
    <property type="molecule type" value="Genomic_DNA"/>
</dbReference>
<evidence type="ECO:0000313" key="3">
    <source>
        <dbReference type="EnsemblPlants" id="KEH34671"/>
    </source>
</evidence>
<reference evidence="2 4" key="2">
    <citation type="journal article" date="2014" name="BMC Genomics">
        <title>An improved genome release (version Mt4.0) for the model legume Medicago truncatula.</title>
        <authorList>
            <person name="Tang H."/>
            <person name="Krishnakumar V."/>
            <person name="Bidwell S."/>
            <person name="Rosen B."/>
            <person name="Chan A."/>
            <person name="Zhou S."/>
            <person name="Gentzbittel L."/>
            <person name="Childs K.L."/>
            <person name="Yandell M."/>
            <person name="Gundlach H."/>
            <person name="Mayer K.F."/>
            <person name="Schwartz D.C."/>
            <person name="Town C.D."/>
        </authorList>
    </citation>
    <scope>GENOME REANNOTATION</scope>
    <source>
        <strain evidence="2">A17</strain>
        <strain evidence="3 4">cv. Jemalong A17</strain>
    </source>
</reference>
<dbReference type="EnsemblPlants" id="KEH34671">
    <property type="protein sequence ID" value="KEH34671"/>
    <property type="gene ID" value="MTR_3g067625"/>
</dbReference>
<dbReference type="HOGENOM" id="CLU_576677_0_0_1"/>
<dbReference type="PANTHER" id="PTHR38926:SF2">
    <property type="entry name" value="F-BOX_LRR-REPEAT PROTEIN 21-RELATED"/>
    <property type="match status" value="1"/>
</dbReference>